<proteinExistence type="inferred from homology"/>
<keyword evidence="2" id="KW-0436">Ligase</keyword>
<evidence type="ECO:0000256" key="4">
    <source>
        <dbReference type="ARBA" id="ARBA00022741"/>
    </source>
</evidence>
<dbReference type="PANTHER" id="PTHR42918:SF15">
    <property type="entry name" value="LYSINE--TRNA LIGASE, CHLOROPLASTIC_MITOCHONDRIAL"/>
    <property type="match status" value="1"/>
</dbReference>
<evidence type="ECO:0000256" key="5">
    <source>
        <dbReference type="ARBA" id="ARBA00022840"/>
    </source>
</evidence>
<dbReference type="NCBIfam" id="NF001756">
    <property type="entry name" value="PRK00484.1"/>
    <property type="match status" value="1"/>
</dbReference>
<dbReference type="GO" id="GO:0004824">
    <property type="term" value="F:lysine-tRNA ligase activity"/>
    <property type="evidence" value="ECO:0007669"/>
    <property type="project" value="UniProtKB-EC"/>
</dbReference>
<dbReference type="InterPro" id="IPR004364">
    <property type="entry name" value="Aa-tRNA-synt_II"/>
</dbReference>
<keyword evidence="4" id="KW-0547">Nucleotide-binding</keyword>
<dbReference type="HAMAP" id="MF_00252">
    <property type="entry name" value="Lys_tRNA_synth_class2"/>
    <property type="match status" value="1"/>
</dbReference>
<dbReference type="EC" id="6.1.1.6" evidence="1"/>
<dbReference type="NCBIfam" id="TIGR00499">
    <property type="entry name" value="lysS_bact"/>
    <property type="match status" value="1"/>
</dbReference>
<accession>A0A381N569</accession>
<dbReference type="SUPFAM" id="SSF55681">
    <property type="entry name" value="Class II aaRS and biotin synthetases"/>
    <property type="match status" value="1"/>
</dbReference>
<dbReference type="Pfam" id="PF00152">
    <property type="entry name" value="tRNA-synt_2"/>
    <property type="match status" value="1"/>
</dbReference>
<dbReference type="SUPFAM" id="SSF50249">
    <property type="entry name" value="Nucleic acid-binding proteins"/>
    <property type="match status" value="1"/>
</dbReference>
<keyword evidence="5" id="KW-0067">ATP-binding</keyword>
<gene>
    <name evidence="9" type="ORF">METZ01_LOCUS2605</name>
</gene>
<dbReference type="InterPro" id="IPR002313">
    <property type="entry name" value="Lys-tRNA-ligase_II"/>
</dbReference>
<name>A0A381N569_9ZZZZ</name>
<dbReference type="Pfam" id="PF01336">
    <property type="entry name" value="tRNA_anti-codon"/>
    <property type="match status" value="1"/>
</dbReference>
<dbReference type="GO" id="GO:0046872">
    <property type="term" value="F:metal ion binding"/>
    <property type="evidence" value="ECO:0007669"/>
    <property type="project" value="UniProtKB-KW"/>
</dbReference>
<dbReference type="Gene3D" id="3.30.930.10">
    <property type="entry name" value="Bira Bifunctional Protein, Domain 2"/>
    <property type="match status" value="1"/>
</dbReference>
<evidence type="ECO:0000256" key="3">
    <source>
        <dbReference type="ARBA" id="ARBA00022723"/>
    </source>
</evidence>
<dbReference type="InterPro" id="IPR018149">
    <property type="entry name" value="Lys-tRNA-synth_II_C"/>
</dbReference>
<dbReference type="GO" id="GO:0005829">
    <property type="term" value="C:cytosol"/>
    <property type="evidence" value="ECO:0007669"/>
    <property type="project" value="TreeGrafter"/>
</dbReference>
<dbReference type="GO" id="GO:0005524">
    <property type="term" value="F:ATP binding"/>
    <property type="evidence" value="ECO:0007669"/>
    <property type="project" value="UniProtKB-KW"/>
</dbReference>
<dbReference type="InterPro" id="IPR012340">
    <property type="entry name" value="NA-bd_OB-fold"/>
</dbReference>
<keyword evidence="6" id="KW-0030">Aminoacyl-tRNA synthetase</keyword>
<dbReference type="InterPro" id="IPR006195">
    <property type="entry name" value="aa-tRNA-synth_II"/>
</dbReference>
<dbReference type="PRINTS" id="PR00982">
    <property type="entry name" value="TRNASYNTHLYS"/>
</dbReference>
<evidence type="ECO:0000256" key="6">
    <source>
        <dbReference type="ARBA" id="ARBA00023146"/>
    </source>
</evidence>
<reference evidence="9" key="1">
    <citation type="submission" date="2018-05" db="EMBL/GenBank/DDBJ databases">
        <authorList>
            <person name="Lanie J.A."/>
            <person name="Ng W.-L."/>
            <person name="Kazmierczak K.M."/>
            <person name="Andrzejewski T.M."/>
            <person name="Davidsen T.M."/>
            <person name="Wayne K.J."/>
            <person name="Tettelin H."/>
            <person name="Glass J.I."/>
            <person name="Rusch D."/>
            <person name="Podicherti R."/>
            <person name="Tsui H.-C.T."/>
            <person name="Winkler M.E."/>
        </authorList>
    </citation>
    <scope>NUCLEOTIDE SEQUENCE</scope>
</reference>
<dbReference type="PROSITE" id="PS50862">
    <property type="entry name" value="AA_TRNA_LIGASE_II"/>
    <property type="match status" value="1"/>
</dbReference>
<evidence type="ECO:0000313" key="9">
    <source>
        <dbReference type="EMBL" id="SUZ49751.1"/>
    </source>
</evidence>
<dbReference type="PANTHER" id="PTHR42918">
    <property type="entry name" value="LYSYL-TRNA SYNTHETASE"/>
    <property type="match status" value="1"/>
</dbReference>
<evidence type="ECO:0000256" key="2">
    <source>
        <dbReference type="ARBA" id="ARBA00022598"/>
    </source>
</evidence>
<dbReference type="GO" id="GO:0006430">
    <property type="term" value="P:lysyl-tRNA aminoacylation"/>
    <property type="evidence" value="ECO:0007669"/>
    <property type="project" value="InterPro"/>
</dbReference>
<comment type="catalytic activity">
    <reaction evidence="7">
        <text>tRNA(Lys) + L-lysine + ATP = L-lysyl-tRNA(Lys) + AMP + diphosphate</text>
        <dbReference type="Rhea" id="RHEA:20792"/>
        <dbReference type="Rhea" id="RHEA-COMP:9696"/>
        <dbReference type="Rhea" id="RHEA-COMP:9697"/>
        <dbReference type="ChEBI" id="CHEBI:30616"/>
        <dbReference type="ChEBI" id="CHEBI:32551"/>
        <dbReference type="ChEBI" id="CHEBI:33019"/>
        <dbReference type="ChEBI" id="CHEBI:78442"/>
        <dbReference type="ChEBI" id="CHEBI:78529"/>
        <dbReference type="ChEBI" id="CHEBI:456215"/>
        <dbReference type="EC" id="6.1.1.6"/>
    </reaction>
</comment>
<dbReference type="CDD" id="cd00775">
    <property type="entry name" value="LysRS_core"/>
    <property type="match status" value="1"/>
</dbReference>
<dbReference type="InterPro" id="IPR044136">
    <property type="entry name" value="Lys-tRNA-ligase_II_N"/>
</dbReference>
<dbReference type="GO" id="GO:0000049">
    <property type="term" value="F:tRNA binding"/>
    <property type="evidence" value="ECO:0007669"/>
    <property type="project" value="TreeGrafter"/>
</dbReference>
<evidence type="ECO:0000259" key="8">
    <source>
        <dbReference type="PROSITE" id="PS50862"/>
    </source>
</evidence>
<feature type="domain" description="Aminoacyl-transfer RNA synthetases class-II family profile" evidence="8">
    <location>
        <begin position="147"/>
        <end position="465"/>
    </location>
</feature>
<keyword evidence="3" id="KW-0479">Metal-binding</keyword>
<dbReference type="InterPro" id="IPR004365">
    <property type="entry name" value="NA-bd_OB_tRNA"/>
</dbReference>
<dbReference type="CDD" id="cd04322">
    <property type="entry name" value="LysRS_N"/>
    <property type="match status" value="1"/>
</dbReference>
<sequence length="467" mass="52939">MAEIPYRFVTDSRVEELITRHAGLEPGQETDHVVAIAGRLMLRRVQGKLAFATLDDGSGRVQLFAPSKTTPEFEQFCDLNLGDWVGITGVVMTTRRGELSVRVDSWVVLAEARRPFPDKWHGINDVDTRYRQRYVDLWVTPEARQTFLMRSRMMTLTRSFLEQRGFIEVETPIFHPIPGGANARPFTTHHNALDLDLYLRVAPELYLKRLTVAGFEKVFEIGRVFRNEGVSTRHNPEFTMLELYQAYADYDDIMSLVEELVEQLAVELTGSTVLTVADQELDVARPWRRATMIELIEESIGATLSLDMPLDELRTIAKQHEVQVKDTFGPGKLILEIYEKTTEGALWGPVFVTDYPAEVSPLSREHRDKPGMTERFEAILAGRELCNAFTELVDPEQQRSRFEDQAAQNAQGDDEAMMVDEDYIRALEYGLPPTGGLGIGMDRLAMLLTGASSIRDVVLFPTLRPEQ</sequence>
<dbReference type="InterPro" id="IPR045864">
    <property type="entry name" value="aa-tRNA-synth_II/BPL/LPL"/>
</dbReference>
<evidence type="ECO:0000256" key="1">
    <source>
        <dbReference type="ARBA" id="ARBA00013166"/>
    </source>
</evidence>
<protein>
    <recommendedName>
        <fullName evidence="1">lysine--tRNA ligase</fullName>
        <ecNumber evidence="1">6.1.1.6</ecNumber>
    </recommendedName>
</protein>
<dbReference type="AlphaFoldDB" id="A0A381N569"/>
<evidence type="ECO:0000256" key="7">
    <source>
        <dbReference type="ARBA" id="ARBA00048573"/>
    </source>
</evidence>
<dbReference type="Gene3D" id="2.40.50.140">
    <property type="entry name" value="Nucleic acid-binding proteins"/>
    <property type="match status" value="1"/>
</dbReference>
<dbReference type="EMBL" id="UINC01000133">
    <property type="protein sequence ID" value="SUZ49751.1"/>
    <property type="molecule type" value="Genomic_DNA"/>
</dbReference>
<organism evidence="9">
    <name type="scientific">marine metagenome</name>
    <dbReference type="NCBI Taxonomy" id="408172"/>
    <lineage>
        <taxon>unclassified sequences</taxon>
        <taxon>metagenomes</taxon>
        <taxon>ecological metagenomes</taxon>
    </lineage>
</organism>